<evidence type="ECO:0000313" key="3">
    <source>
        <dbReference type="EMBL" id="MCK2213824.1"/>
    </source>
</evidence>
<organism evidence="3 4">
    <name type="scientific">Actinomadura luzonensis</name>
    <dbReference type="NCBI Taxonomy" id="2805427"/>
    <lineage>
        <taxon>Bacteria</taxon>
        <taxon>Bacillati</taxon>
        <taxon>Actinomycetota</taxon>
        <taxon>Actinomycetes</taxon>
        <taxon>Streptosporangiales</taxon>
        <taxon>Thermomonosporaceae</taxon>
        <taxon>Actinomadura</taxon>
    </lineage>
</organism>
<keyword evidence="1" id="KW-0732">Signal</keyword>
<feature type="chain" id="PRO_5045208023" evidence="1">
    <location>
        <begin position="26"/>
        <end position="604"/>
    </location>
</feature>
<keyword evidence="4" id="KW-1185">Reference proteome</keyword>
<protein>
    <submittedName>
        <fullName evidence="3">BNR-4 repeat-containing protein</fullName>
    </submittedName>
</protein>
<gene>
    <name evidence="3" type="ORF">MF672_008480</name>
</gene>
<dbReference type="Gene3D" id="2.60.120.260">
    <property type="entry name" value="Galactose-binding domain-like"/>
    <property type="match status" value="1"/>
</dbReference>
<evidence type="ECO:0000313" key="4">
    <source>
        <dbReference type="Proteomes" id="UP001317259"/>
    </source>
</evidence>
<comment type="caution">
    <text evidence="3">The sequence shown here is derived from an EMBL/GenBank/DDBJ whole genome shotgun (WGS) entry which is preliminary data.</text>
</comment>
<dbReference type="SUPFAM" id="SSF101898">
    <property type="entry name" value="NHL repeat"/>
    <property type="match status" value="1"/>
</dbReference>
<dbReference type="RefSeq" id="WP_242375495.1">
    <property type="nucleotide sequence ID" value="NZ_JAKRKC020000001.1"/>
</dbReference>
<dbReference type="Pfam" id="PF15892">
    <property type="entry name" value="BNR_4"/>
    <property type="match status" value="1"/>
</dbReference>
<accession>A0ABT0FNJ2</accession>
<dbReference type="EMBL" id="JAKRKC020000001">
    <property type="protein sequence ID" value="MCK2213824.1"/>
    <property type="molecule type" value="Genomic_DNA"/>
</dbReference>
<sequence length="604" mass="63423">MFPRKLLPAALLAALTLLPAVPASATPAGPAIERLPVTVDSSNQAGWWRPVDTFGGVTYFAFDAPAPVEGRHEVHLASRGPDGAWRTGCLPDAAGGCVTYVDDVGHNQPSIVVDGDGRIHAFVSMHNNAWRYYRSARPGDVTSMAEAAAQLPDRDLSFTYPVTVRGADGDAYVLARADQDAQRVRGGRLYRFDTATGAWSRAAVLGAAPGHSFYPDDLQVDAAGRVHVLWEWAAWPASAFRHLGSYAVYDPADGSLKDVTGAPLTQPVSPGAGAPVVYQPFEGDETITSSDRAVQSAKLAVTGDRLVGIAYRYLREKSGNSNFSGFDVRYATWTGTEWRRETVVSRDDHPVDNSATIGVTHAGPSTRIYFVAEANGCLGSRSQVVKAERADAGGWAFSAVGDVRQGLQRLRAIRGADGTDLLYVTAPLAGALWRVTVPRTGVPGQGEPFAAVAARLTAASSGGGVNAALGATVTVSSVLRAGAEGGKAVDGLCTDDSRWISADGDTAPTITVDLGRQVTVGEVRVWSGYSRAPVPGTDVLRDFAVEARTADGWTRLGAVTGNTAGVVRVPGGAAVADQVRLLITDPSGNTLDVARVYEIEVITG</sequence>
<dbReference type="InterPro" id="IPR000421">
    <property type="entry name" value="FA58C"/>
</dbReference>
<dbReference type="Pfam" id="PF22633">
    <property type="entry name" value="F5_F8_type_C_2"/>
    <property type="match status" value="1"/>
</dbReference>
<feature type="domain" description="F5/8 type C" evidence="2">
    <location>
        <begin position="457"/>
        <end position="604"/>
    </location>
</feature>
<reference evidence="3 4" key="1">
    <citation type="submission" date="2022-04" db="EMBL/GenBank/DDBJ databases">
        <title>Genome draft of Actinomadura sp. ATCC 31491.</title>
        <authorList>
            <person name="Shi X."/>
            <person name="Du Y."/>
        </authorList>
    </citation>
    <scope>NUCLEOTIDE SEQUENCE [LARGE SCALE GENOMIC DNA]</scope>
    <source>
        <strain evidence="3 4">ATCC 31491</strain>
    </source>
</reference>
<dbReference type="Proteomes" id="UP001317259">
    <property type="component" value="Unassembled WGS sequence"/>
</dbReference>
<proteinExistence type="predicted"/>
<dbReference type="InterPro" id="IPR008979">
    <property type="entry name" value="Galactose-bd-like_sf"/>
</dbReference>
<feature type="signal peptide" evidence="1">
    <location>
        <begin position="1"/>
        <end position="25"/>
    </location>
</feature>
<evidence type="ECO:0000259" key="2">
    <source>
        <dbReference type="PROSITE" id="PS50022"/>
    </source>
</evidence>
<name>A0ABT0FNJ2_9ACTN</name>
<dbReference type="PROSITE" id="PS50022">
    <property type="entry name" value="FA58C_3"/>
    <property type="match status" value="1"/>
</dbReference>
<dbReference type="SUPFAM" id="SSF49785">
    <property type="entry name" value="Galactose-binding domain-like"/>
    <property type="match status" value="1"/>
</dbReference>
<evidence type="ECO:0000256" key="1">
    <source>
        <dbReference type="SAM" id="SignalP"/>
    </source>
</evidence>